<feature type="domain" description="BTB" evidence="2">
    <location>
        <begin position="42"/>
        <end position="112"/>
    </location>
</feature>
<evidence type="ECO:0000313" key="4">
    <source>
        <dbReference type="Proteomes" id="UP000824469"/>
    </source>
</evidence>
<proteinExistence type="predicted"/>
<dbReference type="InterPro" id="IPR011333">
    <property type="entry name" value="SKP1/BTB/POZ_sf"/>
</dbReference>
<dbReference type="SUPFAM" id="SSF54695">
    <property type="entry name" value="POZ domain"/>
    <property type="match status" value="1"/>
</dbReference>
<comment type="caution">
    <text evidence="3">The sequence shown here is derived from an EMBL/GenBank/DDBJ whole genome shotgun (WGS) entry which is preliminary data.</text>
</comment>
<dbReference type="PROSITE" id="PS50097">
    <property type="entry name" value="BTB"/>
    <property type="match status" value="1"/>
</dbReference>
<reference evidence="3 4" key="1">
    <citation type="journal article" date="2021" name="Nat. Plants">
        <title>The Taxus genome provides insights into paclitaxel biosynthesis.</title>
        <authorList>
            <person name="Xiong X."/>
            <person name="Gou J."/>
            <person name="Liao Q."/>
            <person name="Li Y."/>
            <person name="Zhou Q."/>
            <person name="Bi G."/>
            <person name="Li C."/>
            <person name="Du R."/>
            <person name="Wang X."/>
            <person name="Sun T."/>
            <person name="Guo L."/>
            <person name="Liang H."/>
            <person name="Lu P."/>
            <person name="Wu Y."/>
            <person name="Zhang Z."/>
            <person name="Ro D.K."/>
            <person name="Shang Y."/>
            <person name="Huang S."/>
            <person name="Yan J."/>
        </authorList>
    </citation>
    <scope>NUCLEOTIDE SEQUENCE [LARGE SCALE GENOMIC DNA]</scope>
    <source>
        <strain evidence="3">Ta-2019</strain>
    </source>
</reference>
<comment type="pathway">
    <text evidence="1">Protein modification; protein ubiquitination.</text>
</comment>
<sequence length="859" mass="96057">MSGAIVFPPESGSVEELREMDGNLGSLCQHIQVEGWNIGAFSDIIVECMGQTFNLHRLILSRSSYFRNMLQGPWKEAGAPVVTLQIDDENVNSEAVTMALSYLYGHHPKLNDSNAFRVLAAASFLDLQDLCVICTDFIISDIWSSNFLVYQAFAERQDYGIHGDRVRKACWGYLCRGGAMELRETLPKLSTQTLCTLLTSDQLWVPNEEKRFELALSILLAKGCLLEIDHSSLSNTIEGSNLPTDFTIRREVVIQREHVNDKLEHKPQFQADSEQICTYKNFENHQMALEILVELADSVVDFHFPEGSEAKYTLTNQGGYSSQNAGIVCGHRNGKNGSVIKSKLETGVCKPHSKMWMALESSRARDYSTGIEESVCKESHNISLSKDPSQQCSSSKSTSFSRAFPNEWGRYGSCPTPSWGGRVVERKPIKAYPKESDFSNTEKLYALLNIFEGGRILYCHMTFEGMLDVRRQLEELGFSCKSAYDGLWLQMLLRHRVIAIAADTCKNCCQISQLCMCRQTLSFLQGRTNDSFYRDDQQRNSGVGTVGSMYAGDHTLVQTGSPVPVRVRVRGAVDGLAGIGRGSTFGPPEATWPPTRVVFSRVPYGLGGRNNQHNLVNEQSEGRVDLGEIDLPRDGLTAAVGLSQATGNNIPIHSDQTVRIEEQNLHRRIIRETVISNSCSNIAMERVDPQEQPLGWGWETAEDSSIALDLQTPLRDFPPFRFGVEFEDVHMLSDSSAKHSPEAFYAGSLWKVSVQAFKDEDPQGRRTLGLFLHRRKAEIMDPQQKVHLYIDTREKVTVKYQLICPSKRQVMTFGSLTQAGTLLPKAPKGWGWRTAFLFDDLPELLQGGSFRVAAVIQIV</sequence>
<dbReference type="Proteomes" id="UP000824469">
    <property type="component" value="Unassembled WGS sequence"/>
</dbReference>
<dbReference type="EMBL" id="JAHRHJ020000004">
    <property type="protein sequence ID" value="KAH9317087.1"/>
    <property type="molecule type" value="Genomic_DNA"/>
</dbReference>
<organism evidence="3 4">
    <name type="scientific">Taxus chinensis</name>
    <name type="common">Chinese yew</name>
    <name type="synonym">Taxus wallichiana var. chinensis</name>
    <dbReference type="NCBI Taxonomy" id="29808"/>
    <lineage>
        <taxon>Eukaryota</taxon>
        <taxon>Viridiplantae</taxon>
        <taxon>Streptophyta</taxon>
        <taxon>Embryophyta</taxon>
        <taxon>Tracheophyta</taxon>
        <taxon>Spermatophyta</taxon>
        <taxon>Pinopsida</taxon>
        <taxon>Pinidae</taxon>
        <taxon>Conifers II</taxon>
        <taxon>Cupressales</taxon>
        <taxon>Taxaceae</taxon>
        <taxon>Taxus</taxon>
    </lineage>
</organism>
<dbReference type="SMART" id="SM00225">
    <property type="entry name" value="BTB"/>
    <property type="match status" value="1"/>
</dbReference>
<evidence type="ECO:0000313" key="3">
    <source>
        <dbReference type="EMBL" id="KAH9317087.1"/>
    </source>
</evidence>
<dbReference type="InterPro" id="IPR000210">
    <property type="entry name" value="BTB/POZ_dom"/>
</dbReference>
<dbReference type="PANTHER" id="PTHR47369:SF1">
    <property type="entry name" value="BTB_POZ DOMAIN-CONTAINING PROTEIN"/>
    <property type="match status" value="1"/>
</dbReference>
<dbReference type="PANTHER" id="PTHR47369">
    <property type="entry name" value="BTB/POZ DOMAIN-CONTAINING PROTEIN"/>
    <property type="match status" value="1"/>
</dbReference>
<gene>
    <name evidence="3" type="ORF">KI387_018856</name>
</gene>
<dbReference type="AlphaFoldDB" id="A0AA38G6Q3"/>
<accession>A0AA38G6Q3</accession>
<dbReference type="Gene3D" id="3.30.710.10">
    <property type="entry name" value="Potassium Channel Kv1.1, Chain A"/>
    <property type="match status" value="1"/>
</dbReference>
<dbReference type="Pfam" id="PF00651">
    <property type="entry name" value="BTB"/>
    <property type="match status" value="1"/>
</dbReference>
<protein>
    <recommendedName>
        <fullName evidence="2">BTB domain-containing protein</fullName>
    </recommendedName>
</protein>
<evidence type="ECO:0000256" key="1">
    <source>
        <dbReference type="ARBA" id="ARBA00004906"/>
    </source>
</evidence>
<dbReference type="OMA" id="CACKQAH"/>
<name>A0AA38G6Q3_TAXCH</name>
<keyword evidence="4" id="KW-1185">Reference proteome</keyword>
<evidence type="ECO:0000259" key="2">
    <source>
        <dbReference type="PROSITE" id="PS50097"/>
    </source>
</evidence>